<evidence type="ECO:0000313" key="4">
    <source>
        <dbReference type="Proteomes" id="UP000324058"/>
    </source>
</evidence>
<keyword evidence="1" id="KW-0175">Coiled coil</keyword>
<dbReference type="Proteomes" id="UP000324058">
    <property type="component" value="Unassembled WGS sequence"/>
</dbReference>
<comment type="caution">
    <text evidence="3">The sequence shown here is derived from an EMBL/GenBank/DDBJ whole genome shotgun (WGS) entry which is preliminary data.</text>
</comment>
<protein>
    <submittedName>
        <fullName evidence="3">Uncharacterized protein</fullName>
    </submittedName>
</protein>
<gene>
    <name evidence="3" type="ORF">E0F66_11355</name>
</gene>
<evidence type="ECO:0000256" key="1">
    <source>
        <dbReference type="SAM" id="Coils"/>
    </source>
</evidence>
<sequence>MEIMNEVKKVMLASVIATASVGVTTQVTAEEEKPSDQISGNQQKTVTQKTVTETDVAISKEKVEQVNAVVKNQEEIVKSNQNEVNDAEKVVGEATEAVAQAEKVVKEATPKNIQDAKEDVSAKEI</sequence>
<evidence type="ECO:0000256" key="2">
    <source>
        <dbReference type="SAM" id="MobiDB-lite"/>
    </source>
</evidence>
<evidence type="ECO:0000313" key="3">
    <source>
        <dbReference type="EMBL" id="TYK94651.1"/>
    </source>
</evidence>
<feature type="region of interest" description="Disordered" evidence="2">
    <location>
        <begin position="28"/>
        <end position="48"/>
    </location>
</feature>
<feature type="coiled-coil region" evidence="1">
    <location>
        <begin position="70"/>
        <end position="104"/>
    </location>
</feature>
<proteinExistence type="predicted"/>
<reference evidence="3 4" key="1">
    <citation type="submission" date="2019-02" db="EMBL/GenBank/DDBJ databases">
        <title>Novel genomic isolates of S. pyogenes and S. dysgalactiae subsp. equisimilis associated to necrotising fasciitis (NSTI).</title>
        <authorList>
            <person name="Barrantes I."/>
        </authorList>
    </citation>
    <scope>NUCLEOTIDE SEQUENCE [LARGE SCALE GENOMIC DNA]</scope>
    <source>
        <strain evidence="3 4">SPY2028</strain>
    </source>
</reference>
<accession>A0A5S4TK22</accession>
<name>A0A5S4TK22_STRPY</name>
<dbReference type="AlphaFoldDB" id="A0A5S4TK22"/>
<dbReference type="EMBL" id="SJLL01000283">
    <property type="protein sequence ID" value="TYK94651.1"/>
    <property type="molecule type" value="Genomic_DNA"/>
</dbReference>
<feature type="non-terminal residue" evidence="3">
    <location>
        <position position="125"/>
    </location>
</feature>
<organism evidence="3 4">
    <name type="scientific">Streptococcus pyogenes</name>
    <dbReference type="NCBI Taxonomy" id="1314"/>
    <lineage>
        <taxon>Bacteria</taxon>
        <taxon>Bacillati</taxon>
        <taxon>Bacillota</taxon>
        <taxon>Bacilli</taxon>
        <taxon>Lactobacillales</taxon>
        <taxon>Streptococcaceae</taxon>
        <taxon>Streptococcus</taxon>
    </lineage>
</organism>